<evidence type="ECO:0000256" key="4">
    <source>
        <dbReference type="SAM" id="SignalP"/>
    </source>
</evidence>
<dbReference type="PANTHER" id="PTHR46928:SF1">
    <property type="entry name" value="MESENCHYME-SPECIFIC CELL SURFACE GLYCOPROTEIN"/>
    <property type="match status" value="1"/>
</dbReference>
<evidence type="ECO:0000256" key="3">
    <source>
        <dbReference type="ARBA" id="ARBA00022837"/>
    </source>
</evidence>
<evidence type="ECO:0000256" key="1">
    <source>
        <dbReference type="ARBA" id="ARBA00022729"/>
    </source>
</evidence>
<keyword evidence="2" id="KW-0677">Repeat</keyword>
<dbReference type="InterPro" id="IPR003644">
    <property type="entry name" value="Calx_beta"/>
</dbReference>
<keyword evidence="9" id="KW-1185">Reference proteome</keyword>
<dbReference type="SUPFAM" id="SSF50969">
    <property type="entry name" value="YVTN repeat-like/Quinoprotein amine dehydrogenase"/>
    <property type="match status" value="1"/>
</dbReference>
<dbReference type="InterPro" id="IPR052956">
    <property type="entry name" value="Mesenchyme-surface_protein"/>
</dbReference>
<dbReference type="NCBIfam" id="TIGR04183">
    <property type="entry name" value="Por_Secre_tail"/>
    <property type="match status" value="1"/>
</dbReference>
<dbReference type="Pfam" id="PF22494">
    <property type="entry name" value="choice_anch_I"/>
    <property type="match status" value="1"/>
</dbReference>
<dbReference type="Gene3D" id="2.60.40.2030">
    <property type="match status" value="1"/>
</dbReference>
<dbReference type="InterPro" id="IPR055188">
    <property type="entry name" value="Choice_anch_I"/>
</dbReference>
<protein>
    <submittedName>
        <fullName evidence="8">Choice-of-anchor I family protein</fullName>
    </submittedName>
</protein>
<sequence>MKKITFIVAFFAGLAAFAQETLITGYVDSPCSGAAGRVLEIYVDGTVDLTGWAVQRQSNGGTFGSNIDLSTFGTITDSFIYLTNDDTVLLNEFGISTNVLVNGGISSNGDDAFQIIDNTAAVIDRFGENGVDGTGTAWEHEDSYYLRNNFSTPNAGNFVASNWTFGALQILDNQGLCYGAAALSTIVALGSYQHGSVVVAPQLSITEIFSGQEGADLTADWFEIENTGTVAYDVAVNGALFYDDDSAAGAEADIINGINTIQPGEFAILVIGNAADVTTFTNVWSPVINLTGVAIGFTDGAGLGAGGDAVTLWLNDPLTTSPIASGSYPDTAANDGQTYDVELSAFSIVGNSNGAVETIALGGTNSDVPNVGSPGNGPAVTAAFVQYGAPYASVSEDGGSVTVSVEVTQAPALAGTVDVNLVAGGTAVEGTDFTFANTQTLTFVAGSTAPQTITIPIIDNTVDGSDIFFVLGLSNATNIQLGSEDLFSVYILDDDTEVPVANTSELDANYLTSYLVDAGGTAEITAYDPATQRLFVTTVGAVEILDFSDPENISSIETLDITSFGNSVQSVAVSNGILAAAIAANDPTDNGSVVFMDTDGNNAVSVEVGSLPDMLTFTPDGTKLLVANEGQPSNDYTIDPEGSISVIDVTGGLSGITQANVTTLNFNAFDAQQAALVAAGVRIFGPGASVSQDLEPEYIAVSNDSQMAYVTLQENNAYAIVDLSTMEITDVISFGLKDHSLAENSLDTSDETDFIFNASWPVKGVYMPDAVSFYSVNGMDYIVTANEGDARDYDGYAEERKLGDADFLPDPAIFTNLDILNLETNLGDINFTAASGDANGDGLYEELHVFGGRSFSIFEAATGNLVYDSGNDFEVITAADPTLGGIFNASNDNNNFKNRSDNKGPEPEGVLVKEINNEFYAFILLERIGGMMVYNVTDPTNPVFLQYLNSRGTVPGDPESGDLGPEGIVYVEPADSPTGNALVILSNEVSATLSIFSLDNVTLSTNDFDLADNTFAMYPNPAQDVVFFSKPSNYNVYDMLGILVKSEINSSSIKINGLKTGTYIVKNTEGISKKLIVK</sequence>
<organism evidence="8 9">
    <name type="scientific">Aequorivita echinoideorum</name>
    <dbReference type="NCBI Taxonomy" id="1549647"/>
    <lineage>
        <taxon>Bacteria</taxon>
        <taxon>Pseudomonadati</taxon>
        <taxon>Bacteroidota</taxon>
        <taxon>Flavobacteriia</taxon>
        <taxon>Flavobacteriales</taxon>
        <taxon>Flavobacteriaceae</taxon>
        <taxon>Aequorivita</taxon>
    </lineage>
</organism>
<accession>A0ABS5S7X1</accession>
<keyword evidence="1 4" id="KW-0732">Signal</keyword>
<reference evidence="8 9" key="1">
    <citation type="submission" date="2021-05" db="EMBL/GenBank/DDBJ databases">
        <title>Aequorivita echinoideorum JCM 30378 genome.</title>
        <authorList>
            <person name="Zhang H."/>
            <person name="Li C."/>
        </authorList>
    </citation>
    <scope>NUCLEOTIDE SEQUENCE [LARGE SCALE GENOMIC DNA]</scope>
    <source>
        <strain evidence="8 9">JCM30378</strain>
    </source>
</reference>
<keyword evidence="3" id="KW-0106">Calcium</keyword>
<dbReference type="Proteomes" id="UP001297092">
    <property type="component" value="Unassembled WGS sequence"/>
</dbReference>
<dbReference type="SUPFAM" id="SSF141072">
    <property type="entry name" value="CalX-like"/>
    <property type="match status" value="1"/>
</dbReference>
<evidence type="ECO:0000259" key="6">
    <source>
        <dbReference type="Pfam" id="PF18962"/>
    </source>
</evidence>
<dbReference type="Pfam" id="PF03160">
    <property type="entry name" value="Calx-beta"/>
    <property type="match status" value="1"/>
</dbReference>
<dbReference type="RefSeq" id="WP_214113397.1">
    <property type="nucleotide sequence ID" value="NZ_JAHCTB010000004.1"/>
</dbReference>
<dbReference type="Gene3D" id="2.130.10.10">
    <property type="entry name" value="YVTN repeat-like/Quinoprotein amine dehydrogenase"/>
    <property type="match status" value="1"/>
</dbReference>
<dbReference type="Pfam" id="PF18962">
    <property type="entry name" value="Por_Secre_tail"/>
    <property type="match status" value="1"/>
</dbReference>
<evidence type="ECO:0000256" key="2">
    <source>
        <dbReference type="ARBA" id="ARBA00022737"/>
    </source>
</evidence>
<feature type="domain" description="Choice-of-anchor I" evidence="7">
    <location>
        <begin position="509"/>
        <end position="997"/>
    </location>
</feature>
<dbReference type="NCBIfam" id="NF038117">
    <property type="entry name" value="choice_anch_I"/>
    <property type="match status" value="1"/>
</dbReference>
<dbReference type="InterPro" id="IPR026444">
    <property type="entry name" value="Secre_tail"/>
</dbReference>
<name>A0ABS5S7X1_9FLAO</name>
<dbReference type="InterPro" id="IPR038081">
    <property type="entry name" value="CalX-like_sf"/>
</dbReference>
<dbReference type="EMBL" id="JAHCTB010000004">
    <property type="protein sequence ID" value="MBT0608534.1"/>
    <property type="molecule type" value="Genomic_DNA"/>
</dbReference>
<feature type="signal peptide" evidence="4">
    <location>
        <begin position="1"/>
        <end position="18"/>
    </location>
</feature>
<proteinExistence type="predicted"/>
<evidence type="ECO:0000313" key="9">
    <source>
        <dbReference type="Proteomes" id="UP001297092"/>
    </source>
</evidence>
<feature type="domain" description="Secretion system C-terminal sorting" evidence="6">
    <location>
        <begin position="1017"/>
        <end position="1077"/>
    </location>
</feature>
<feature type="domain" description="Calx-beta" evidence="5">
    <location>
        <begin position="389"/>
        <end position="494"/>
    </location>
</feature>
<evidence type="ECO:0000259" key="7">
    <source>
        <dbReference type="Pfam" id="PF22494"/>
    </source>
</evidence>
<feature type="chain" id="PRO_5045089277" evidence="4">
    <location>
        <begin position="19"/>
        <end position="1078"/>
    </location>
</feature>
<dbReference type="InterPro" id="IPR015943">
    <property type="entry name" value="WD40/YVTN_repeat-like_dom_sf"/>
</dbReference>
<evidence type="ECO:0000259" key="5">
    <source>
        <dbReference type="Pfam" id="PF03160"/>
    </source>
</evidence>
<dbReference type="PANTHER" id="PTHR46928">
    <property type="entry name" value="MESENCHYME-SPECIFIC CELL SURFACE GLYCOPROTEIN"/>
    <property type="match status" value="1"/>
</dbReference>
<comment type="caution">
    <text evidence="8">The sequence shown here is derived from an EMBL/GenBank/DDBJ whole genome shotgun (WGS) entry which is preliminary data.</text>
</comment>
<evidence type="ECO:0000313" key="8">
    <source>
        <dbReference type="EMBL" id="MBT0608534.1"/>
    </source>
</evidence>
<gene>
    <name evidence="8" type="ORF">KIV10_10095</name>
</gene>
<dbReference type="InterPro" id="IPR011044">
    <property type="entry name" value="Quino_amine_DH_bsu"/>
</dbReference>